<keyword evidence="3 8" id="KW-0812">Transmembrane</keyword>
<evidence type="ECO:0000256" key="4">
    <source>
        <dbReference type="ARBA" id="ARBA00022989"/>
    </source>
</evidence>
<reference evidence="9 10" key="1">
    <citation type="submission" date="2024-10" db="EMBL/GenBank/DDBJ databases">
        <title>Updated reference genomes for cyclostephanoid diatoms.</title>
        <authorList>
            <person name="Roberts W.R."/>
            <person name="Alverson A.J."/>
        </authorList>
    </citation>
    <scope>NUCLEOTIDE SEQUENCE [LARGE SCALE GENOMIC DNA]</scope>
    <source>
        <strain evidence="9 10">AJA232-27</strain>
    </source>
</reference>
<proteinExistence type="inferred from homology"/>
<protein>
    <recommendedName>
        <fullName evidence="11">HVA22-like protein</fullName>
    </recommendedName>
</protein>
<evidence type="ECO:0000256" key="1">
    <source>
        <dbReference type="ARBA" id="ARBA00004141"/>
    </source>
</evidence>
<feature type="transmembrane region" description="Helical" evidence="8">
    <location>
        <begin position="129"/>
        <end position="152"/>
    </location>
</feature>
<dbReference type="PANTHER" id="PTHR12300:SF161">
    <property type="entry name" value="RECEPTOR EXPRESSION-ENHANCING PROTEIN"/>
    <property type="match status" value="1"/>
</dbReference>
<dbReference type="AlphaFoldDB" id="A0ABD3MAQ3"/>
<dbReference type="PANTHER" id="PTHR12300">
    <property type="entry name" value="HVA22-LIKE PROTEINS"/>
    <property type="match status" value="1"/>
</dbReference>
<organism evidence="9 10">
    <name type="scientific">Discostella pseudostelligera</name>
    <dbReference type="NCBI Taxonomy" id="259834"/>
    <lineage>
        <taxon>Eukaryota</taxon>
        <taxon>Sar</taxon>
        <taxon>Stramenopiles</taxon>
        <taxon>Ochrophyta</taxon>
        <taxon>Bacillariophyta</taxon>
        <taxon>Coscinodiscophyceae</taxon>
        <taxon>Thalassiosirophycidae</taxon>
        <taxon>Stephanodiscales</taxon>
        <taxon>Stephanodiscaceae</taxon>
        <taxon>Discostella</taxon>
    </lineage>
</organism>
<evidence type="ECO:0008006" key="11">
    <source>
        <dbReference type="Google" id="ProtNLM"/>
    </source>
</evidence>
<feature type="transmembrane region" description="Helical" evidence="8">
    <location>
        <begin position="7"/>
        <end position="29"/>
    </location>
</feature>
<dbReference type="Pfam" id="PF03134">
    <property type="entry name" value="TB2_DP1_HVA22"/>
    <property type="match status" value="1"/>
</dbReference>
<comment type="similarity">
    <text evidence="2 6">Belongs to the DP1 family.</text>
</comment>
<comment type="subcellular location">
    <subcellularLocation>
        <location evidence="1 6">Membrane</location>
        <topology evidence="1 6">Multi-pass membrane protein</topology>
    </subcellularLocation>
</comment>
<evidence type="ECO:0000313" key="9">
    <source>
        <dbReference type="EMBL" id="KAL3761028.1"/>
    </source>
</evidence>
<accession>A0ABD3MAQ3</accession>
<keyword evidence="10" id="KW-1185">Reference proteome</keyword>
<dbReference type="Proteomes" id="UP001530293">
    <property type="component" value="Unassembled WGS sequence"/>
</dbReference>
<evidence type="ECO:0000256" key="8">
    <source>
        <dbReference type="SAM" id="Phobius"/>
    </source>
</evidence>
<evidence type="ECO:0000313" key="10">
    <source>
        <dbReference type="Proteomes" id="UP001530293"/>
    </source>
</evidence>
<comment type="caution">
    <text evidence="9">The sequence shown here is derived from an EMBL/GenBank/DDBJ whole genome shotgun (WGS) entry which is preliminary data.</text>
</comment>
<dbReference type="EMBL" id="JALLBG020000162">
    <property type="protein sequence ID" value="KAL3761028.1"/>
    <property type="molecule type" value="Genomic_DNA"/>
</dbReference>
<name>A0ABD3MAQ3_9STRA</name>
<evidence type="ECO:0000256" key="6">
    <source>
        <dbReference type="RuleBase" id="RU362006"/>
    </source>
</evidence>
<gene>
    <name evidence="9" type="ORF">ACHAWU_001817</name>
</gene>
<feature type="region of interest" description="Disordered" evidence="7">
    <location>
        <begin position="160"/>
        <end position="188"/>
    </location>
</feature>
<evidence type="ECO:0000256" key="3">
    <source>
        <dbReference type="ARBA" id="ARBA00022692"/>
    </source>
</evidence>
<evidence type="ECO:0000256" key="5">
    <source>
        <dbReference type="ARBA" id="ARBA00023136"/>
    </source>
</evidence>
<feature type="transmembrane region" description="Helical" evidence="8">
    <location>
        <begin position="49"/>
        <end position="68"/>
    </location>
</feature>
<keyword evidence="5 8" id="KW-0472">Membrane</keyword>
<dbReference type="GO" id="GO:0016020">
    <property type="term" value="C:membrane"/>
    <property type="evidence" value="ECO:0007669"/>
    <property type="project" value="UniProtKB-SubCell"/>
</dbReference>
<sequence>MTFQSQLLLLASILHKSIISLFGFFIPALSSVKAVVHKDSEAYHQWSTYWLILHLYLIILSPILNLTLHPIFQIVAVLWLSLPQYQGALVVYERIVNPWVDQYESRVDDAVDEAHRGVRRWVWSRLGGMTWILMGEGGNLAMGIVNVMIMALHGHNNSPAMNTASESNNAIPPSISSSQLAPRKSVKEALSESSSSMGDFASHSFDPTDEFVNDFMTMLQQGLYVFANVDNNNEVIDAEDTKQLSRHVIEARFKLSTFSYTDDENGAFLISQVPSESHELDIDTSATVRLPLDSLISLRSNGSRGLILECHGETNNRAPECKQTTRAEIILSDESDREILVGGLKACLPCILPRKLKA</sequence>
<evidence type="ECO:0000256" key="2">
    <source>
        <dbReference type="ARBA" id="ARBA00008573"/>
    </source>
</evidence>
<evidence type="ECO:0000256" key="7">
    <source>
        <dbReference type="SAM" id="MobiDB-lite"/>
    </source>
</evidence>
<feature type="compositionally biased region" description="Low complexity" evidence="7">
    <location>
        <begin position="165"/>
        <end position="178"/>
    </location>
</feature>
<dbReference type="InterPro" id="IPR004345">
    <property type="entry name" value="TB2_DP1_HVA22"/>
</dbReference>
<keyword evidence="4 8" id="KW-1133">Transmembrane helix</keyword>